<comment type="caution">
    <text evidence="2">The sequence shown here is derived from an EMBL/GenBank/DDBJ whole genome shotgun (WGS) entry which is preliminary data.</text>
</comment>
<gene>
    <name evidence="2" type="ORF">SY89_01528</name>
</gene>
<feature type="compositionally biased region" description="Basic and acidic residues" evidence="1">
    <location>
        <begin position="26"/>
        <end position="45"/>
    </location>
</feature>
<feature type="region of interest" description="Disordered" evidence="1">
    <location>
        <begin position="26"/>
        <end position="64"/>
    </location>
</feature>
<organism evidence="2 3">
    <name type="scientific">Halolamina pelagica</name>
    <dbReference type="NCBI Taxonomy" id="699431"/>
    <lineage>
        <taxon>Archaea</taxon>
        <taxon>Methanobacteriati</taxon>
        <taxon>Methanobacteriota</taxon>
        <taxon>Stenosarchaea group</taxon>
        <taxon>Halobacteria</taxon>
        <taxon>Halobacteriales</taxon>
        <taxon>Haloferacaceae</taxon>
    </lineage>
</organism>
<keyword evidence="3" id="KW-1185">Reference proteome</keyword>
<sequence length="64" mass="7663">MDDWPRPSEEELPDMYEDIDEMARTAEQELRNHFPIEETPEERIQFGDATPRTSWRRSTPTTKP</sequence>
<name>A0A0P7HVD6_9EURY</name>
<accession>A0A0P7HVD6</accession>
<reference evidence="3" key="1">
    <citation type="submission" date="2013-11" db="EMBL/GenBank/DDBJ databases">
        <authorList>
            <person name="Hoang H.T."/>
            <person name="Killian M.L."/>
            <person name="Madson D.M."/>
            <person name="Arruda P.H.E."/>
            <person name="Sun D."/>
            <person name="Schwartz K.J."/>
            <person name="Yoon K."/>
        </authorList>
    </citation>
    <scope>NUCLEOTIDE SEQUENCE [LARGE SCALE GENOMIC DNA]</scope>
    <source>
        <strain evidence="3">CDK2</strain>
    </source>
</reference>
<dbReference type="RefSeq" id="WP_054583643.1">
    <property type="nucleotide sequence ID" value="NZ_LGUC01000001.1"/>
</dbReference>
<dbReference type="Proteomes" id="UP000050535">
    <property type="component" value="Unassembled WGS sequence"/>
</dbReference>
<protein>
    <submittedName>
        <fullName evidence="2">Uncharacterized protein</fullName>
    </submittedName>
</protein>
<evidence type="ECO:0000313" key="2">
    <source>
        <dbReference type="EMBL" id="KPN30788.1"/>
    </source>
</evidence>
<proteinExistence type="predicted"/>
<dbReference type="AlphaFoldDB" id="A0A0P7HVD6"/>
<evidence type="ECO:0000313" key="3">
    <source>
        <dbReference type="Proteomes" id="UP000050535"/>
    </source>
</evidence>
<feature type="compositionally biased region" description="Low complexity" evidence="1">
    <location>
        <begin position="50"/>
        <end position="64"/>
    </location>
</feature>
<dbReference type="EMBL" id="LGUC01000001">
    <property type="protein sequence ID" value="KPN30788.1"/>
    <property type="molecule type" value="Genomic_DNA"/>
</dbReference>
<evidence type="ECO:0000256" key="1">
    <source>
        <dbReference type="SAM" id="MobiDB-lite"/>
    </source>
</evidence>